<reference evidence="4" key="1">
    <citation type="submission" date="2025-08" db="UniProtKB">
        <authorList>
            <consortium name="RefSeq"/>
        </authorList>
    </citation>
    <scope>IDENTIFICATION</scope>
</reference>
<dbReference type="Proteomes" id="UP001165740">
    <property type="component" value="Chromosome 9"/>
</dbReference>
<feature type="coiled-coil region" evidence="2">
    <location>
        <begin position="191"/>
        <end position="218"/>
    </location>
</feature>
<keyword evidence="1" id="KW-0540">Nuclease</keyword>
<dbReference type="GeneID" id="129928092"/>
<dbReference type="OrthoDB" id="6140945at2759"/>
<sequence>MPRQRKRKLSSCTNVEDTILYKFLYENFNYSELSPDDNNKLCLKGHVLLIYMQNQSSQTSTAEIVASTFGFPFNPCLISKVHYLTECTIAKYKSNVTKYLSEIQNICYQIFYQLPSTTAPNSDLTPTKAIQPTEINPVSSNLRSNDELTPRRRHLKRRLSFVSQARSEDKNKYRKKICLLKSQINSQPNLIKNLRRSVHRKNERISNLLKKLHKYEIDSGKRFLKCKKCIWQTKKHQEILKKMKSSFNKELAVKDAIITSLQSDKLLLEDELKELKENKARSLKKNNKTYDVMTRLMFFNCLLYQAPTSSISPIVSSLSQRLGVLLDCVPHRTSVDNFVRELGVISDLQAAEVAMKTPHLTLGFDSTTQEGVLVNSVHLTTPTDTFVIALDQLSGGRAEDYEKHLIESIKNLAYAYSDFHKIEFSTCHNEIIKNISNTMSDRASVNHASIVKLNALWGKTLNELNCHLHPLDSISKGCRLALKSLQTERSSLIGSDCIAGNIVLQIDKLRYRDGKGDPKNFISFLLNENLPKGLIPRYRGNRLHVFFHTCGILVLHYDQILSFLKSPALSSGSLISCLHSDLNSETGKKQLFVMGMVGKLLTSPWMKKFYIAPGAQAVSHLGAVTVIKEVLAQVDQCLSNPFSIFTRNLDFFGEILDVNDPILEVLLLCPQDKEVENMIKASLSSIAETINRQYKRYLSMNVSDLMSTQTESARLHNMDSEEVIGMFSAAKKKAPNATMCYMSSRIRSLKNRTVAYLDSMSVSDMTERVTWAIGVSRSRRQANRVRTSEVTKEIALRAEQKNQETEQKERKKIEKLLRQDNYIDKIKELITNVTEQTWMDVQELLSGNVIDRLICHYWYSAGPVLYSGRVKGLKKGMKDVYLVKYWLDDEDESRGVDYDMSKYQLACDILFKDLTLL</sequence>
<proteinExistence type="predicted"/>
<dbReference type="PANTHER" id="PTHR11046:SF25">
    <property type="match status" value="1"/>
</dbReference>
<keyword evidence="3" id="KW-1185">Reference proteome</keyword>
<protein>
    <submittedName>
        <fullName evidence="4">Uncharacterized protein LOC129928092</fullName>
    </submittedName>
</protein>
<evidence type="ECO:0000313" key="3">
    <source>
        <dbReference type="Proteomes" id="UP001165740"/>
    </source>
</evidence>
<dbReference type="GO" id="GO:0000175">
    <property type="term" value="F:3'-5'-RNA exonuclease activity"/>
    <property type="evidence" value="ECO:0007669"/>
    <property type="project" value="InterPro"/>
</dbReference>
<evidence type="ECO:0000256" key="1">
    <source>
        <dbReference type="ARBA" id="ARBA00022722"/>
    </source>
</evidence>
<evidence type="ECO:0000313" key="4">
    <source>
        <dbReference type="RefSeq" id="XP_055896568.1"/>
    </source>
</evidence>
<keyword evidence="1" id="KW-0378">Hydrolase</keyword>
<name>A0A9W3BAU9_BIOGL</name>
<accession>A0A9W3BAU9</accession>
<keyword evidence="2" id="KW-0175">Coiled coil</keyword>
<dbReference type="AlphaFoldDB" id="A0A9W3BAU9"/>
<dbReference type="OMA" id="EIMGMFS"/>
<dbReference type="InterPro" id="IPR022894">
    <property type="entry name" value="Oligoribonuclease"/>
</dbReference>
<feature type="coiled-coil region" evidence="2">
    <location>
        <begin position="258"/>
        <end position="285"/>
    </location>
</feature>
<evidence type="ECO:0000256" key="2">
    <source>
        <dbReference type="SAM" id="Coils"/>
    </source>
</evidence>
<dbReference type="RefSeq" id="XP_055896568.1">
    <property type="nucleotide sequence ID" value="XM_056040593.1"/>
</dbReference>
<dbReference type="PANTHER" id="PTHR11046">
    <property type="entry name" value="OLIGORIBONUCLEASE, MITOCHONDRIAL"/>
    <property type="match status" value="1"/>
</dbReference>
<gene>
    <name evidence="4" type="primary">LOC129928092</name>
</gene>
<organism evidence="3 4">
    <name type="scientific">Biomphalaria glabrata</name>
    <name type="common">Bloodfluke planorb</name>
    <name type="synonym">Freshwater snail</name>
    <dbReference type="NCBI Taxonomy" id="6526"/>
    <lineage>
        <taxon>Eukaryota</taxon>
        <taxon>Metazoa</taxon>
        <taxon>Spiralia</taxon>
        <taxon>Lophotrochozoa</taxon>
        <taxon>Mollusca</taxon>
        <taxon>Gastropoda</taxon>
        <taxon>Heterobranchia</taxon>
        <taxon>Euthyneura</taxon>
        <taxon>Panpulmonata</taxon>
        <taxon>Hygrophila</taxon>
        <taxon>Lymnaeoidea</taxon>
        <taxon>Planorbidae</taxon>
        <taxon>Biomphalaria</taxon>
    </lineage>
</organism>